<dbReference type="SUPFAM" id="SSF51735">
    <property type="entry name" value="NAD(P)-binding Rossmann-fold domains"/>
    <property type="match status" value="1"/>
</dbReference>
<evidence type="ECO:0000259" key="4">
    <source>
        <dbReference type="Pfam" id="PF00389"/>
    </source>
</evidence>
<name>A0A4Z0W5E0_9BACT</name>
<evidence type="ECO:0000259" key="5">
    <source>
        <dbReference type="Pfam" id="PF02826"/>
    </source>
</evidence>
<dbReference type="Proteomes" id="UP000297288">
    <property type="component" value="Unassembled WGS sequence"/>
</dbReference>
<dbReference type="EMBL" id="SRME01000001">
    <property type="protein sequence ID" value="TGG88672.1"/>
    <property type="molecule type" value="Genomic_DNA"/>
</dbReference>
<accession>A0A4Z0W5E0</accession>
<feature type="domain" description="D-isomer specific 2-hydroxyacid dehydrogenase NAD-binding" evidence="5">
    <location>
        <begin position="106"/>
        <end position="291"/>
    </location>
</feature>
<dbReference type="PANTHER" id="PTHR10996">
    <property type="entry name" value="2-HYDROXYACID DEHYDROGENASE-RELATED"/>
    <property type="match status" value="1"/>
</dbReference>
<dbReference type="Gene3D" id="3.40.50.720">
    <property type="entry name" value="NAD(P)-binding Rossmann-like Domain"/>
    <property type="match status" value="2"/>
</dbReference>
<keyword evidence="2" id="KW-0520">NAD</keyword>
<evidence type="ECO:0000256" key="3">
    <source>
        <dbReference type="RuleBase" id="RU003719"/>
    </source>
</evidence>
<dbReference type="GO" id="GO:0051287">
    <property type="term" value="F:NAD binding"/>
    <property type="evidence" value="ECO:0007669"/>
    <property type="project" value="InterPro"/>
</dbReference>
<comment type="caution">
    <text evidence="6">The sequence shown here is derived from an EMBL/GenBank/DDBJ whole genome shotgun (WGS) entry which is preliminary data.</text>
</comment>
<dbReference type="OrthoDB" id="9786364at2"/>
<evidence type="ECO:0000313" key="6">
    <source>
        <dbReference type="EMBL" id="TGG88672.1"/>
    </source>
</evidence>
<proteinExistence type="inferred from homology"/>
<dbReference type="GO" id="GO:0005829">
    <property type="term" value="C:cytosol"/>
    <property type="evidence" value="ECO:0007669"/>
    <property type="project" value="TreeGrafter"/>
</dbReference>
<dbReference type="InterPro" id="IPR036291">
    <property type="entry name" value="NAD(P)-bd_dom_sf"/>
</dbReference>
<dbReference type="Pfam" id="PF00389">
    <property type="entry name" value="2-Hacid_dh"/>
    <property type="match status" value="1"/>
</dbReference>
<protein>
    <submittedName>
        <fullName evidence="6">Hydroxyacid dehydrogenase</fullName>
    </submittedName>
</protein>
<dbReference type="InterPro" id="IPR006140">
    <property type="entry name" value="D-isomer_DH_NAD-bd"/>
</dbReference>
<dbReference type="SUPFAM" id="SSF52283">
    <property type="entry name" value="Formate/glycerate dehydrogenase catalytic domain-like"/>
    <property type="match status" value="1"/>
</dbReference>
<keyword evidence="1 3" id="KW-0560">Oxidoreductase</keyword>
<reference evidence="6 7" key="1">
    <citation type="submission" date="2019-04" db="EMBL/GenBank/DDBJ databases">
        <title>Draft genome sequence data and analysis of a Fermenting Bacterium, Geotoga petraea strain HO-Geo1, isolated from heavy-oil petroleum reservoir in Russia.</title>
        <authorList>
            <person name="Grouzdev D.S."/>
            <person name="Semenova E.M."/>
            <person name="Sokolova D.S."/>
            <person name="Tourova T.P."/>
            <person name="Poltaraus A.B."/>
            <person name="Nazina T.N."/>
        </authorList>
    </citation>
    <scope>NUCLEOTIDE SEQUENCE [LARGE SCALE GENOMIC DNA]</scope>
    <source>
        <strain evidence="6 7">HO-Geo1</strain>
    </source>
</reference>
<dbReference type="RefSeq" id="WP_135402368.1">
    <property type="nucleotide sequence ID" value="NZ_SRME01000001.1"/>
</dbReference>
<sequence>MKKILFYTHLYEDFPEIIEDIKSKYTEAEFLYAKNEEELKNKIAKADAVVWGHPKENILDLAKNLEVVFIPFTGVNRLPFEYLKNNNIMVSNNHGNGIIVAERAVALSLAVMGRVVEFHNDMKEGEWHRRYQSKNPFDLWTSLQNKNVTILGTGGIGKNIARLLKGFNCKIMGYKKNVINPIENFDFLTDDLIMALNFGDIIYVALPLTEKTKSTINLENIELLRDKFLINVARGEIVEEKALYKGLNDGILKGAAIDSWYNYPNAEKPYELPSKYNVHRFKNIVISPHAASHSFEGKKYQLEYTIENIEYYLDNGKPKYVVNLEEKY</sequence>
<dbReference type="Pfam" id="PF02826">
    <property type="entry name" value="2-Hacid_dh_C"/>
    <property type="match status" value="1"/>
</dbReference>
<dbReference type="PANTHER" id="PTHR10996:SF178">
    <property type="entry name" value="2-HYDROXYACID DEHYDROGENASE YGL185C-RELATED"/>
    <property type="match status" value="1"/>
</dbReference>
<evidence type="ECO:0000256" key="2">
    <source>
        <dbReference type="ARBA" id="ARBA00023027"/>
    </source>
</evidence>
<gene>
    <name evidence="6" type="ORF">E4650_00250</name>
</gene>
<evidence type="ECO:0000256" key="1">
    <source>
        <dbReference type="ARBA" id="ARBA00023002"/>
    </source>
</evidence>
<evidence type="ECO:0000313" key="7">
    <source>
        <dbReference type="Proteomes" id="UP000297288"/>
    </source>
</evidence>
<dbReference type="AlphaFoldDB" id="A0A4Z0W5E0"/>
<dbReference type="InterPro" id="IPR006139">
    <property type="entry name" value="D-isomer_2_OHA_DH_cat_dom"/>
</dbReference>
<dbReference type="GO" id="GO:0030267">
    <property type="term" value="F:glyoxylate reductase (NADPH) activity"/>
    <property type="evidence" value="ECO:0007669"/>
    <property type="project" value="TreeGrafter"/>
</dbReference>
<dbReference type="GO" id="GO:0016618">
    <property type="term" value="F:hydroxypyruvate reductase [NAD(P)H] activity"/>
    <property type="evidence" value="ECO:0007669"/>
    <property type="project" value="TreeGrafter"/>
</dbReference>
<comment type="similarity">
    <text evidence="3">Belongs to the D-isomer specific 2-hydroxyacid dehydrogenase family.</text>
</comment>
<dbReference type="CDD" id="cd12165">
    <property type="entry name" value="2-Hacid_dh_6"/>
    <property type="match status" value="1"/>
</dbReference>
<dbReference type="InterPro" id="IPR050223">
    <property type="entry name" value="D-isomer_2-hydroxyacid_DH"/>
</dbReference>
<feature type="domain" description="D-isomer specific 2-hydroxyacid dehydrogenase catalytic" evidence="4">
    <location>
        <begin position="5"/>
        <end position="323"/>
    </location>
</feature>
<organism evidence="6 7">
    <name type="scientific">Geotoga petraea</name>
    <dbReference type="NCBI Taxonomy" id="28234"/>
    <lineage>
        <taxon>Bacteria</taxon>
        <taxon>Thermotogati</taxon>
        <taxon>Thermotogota</taxon>
        <taxon>Thermotogae</taxon>
        <taxon>Petrotogales</taxon>
        <taxon>Petrotogaceae</taxon>
        <taxon>Geotoga</taxon>
    </lineage>
</organism>